<dbReference type="RefSeq" id="XP_040794457.1">
    <property type="nucleotide sequence ID" value="XM_040931588.1"/>
</dbReference>
<keyword evidence="2" id="KW-1185">Reference proteome</keyword>
<evidence type="ECO:0000313" key="2">
    <source>
        <dbReference type="Proteomes" id="UP000800039"/>
    </source>
</evidence>
<dbReference type="OrthoDB" id="3682664at2759"/>
<gene>
    <name evidence="1" type="ORF">K460DRAFT_351763</name>
</gene>
<dbReference type="GeneID" id="63848840"/>
<protein>
    <submittedName>
        <fullName evidence="1">Uncharacterized protein</fullName>
    </submittedName>
</protein>
<evidence type="ECO:0000313" key="1">
    <source>
        <dbReference type="EMBL" id="KAF1851894.1"/>
    </source>
</evidence>
<name>A0A9P4GUR1_9PLEO</name>
<dbReference type="Proteomes" id="UP000800039">
    <property type="component" value="Unassembled WGS sequence"/>
</dbReference>
<comment type="caution">
    <text evidence="1">The sequence shown here is derived from an EMBL/GenBank/DDBJ whole genome shotgun (WGS) entry which is preliminary data.</text>
</comment>
<dbReference type="AlphaFoldDB" id="A0A9P4GUR1"/>
<dbReference type="EMBL" id="ML976614">
    <property type="protein sequence ID" value="KAF1851894.1"/>
    <property type="molecule type" value="Genomic_DNA"/>
</dbReference>
<organism evidence="1 2">
    <name type="scientific">Cucurbitaria berberidis CBS 394.84</name>
    <dbReference type="NCBI Taxonomy" id="1168544"/>
    <lineage>
        <taxon>Eukaryota</taxon>
        <taxon>Fungi</taxon>
        <taxon>Dikarya</taxon>
        <taxon>Ascomycota</taxon>
        <taxon>Pezizomycotina</taxon>
        <taxon>Dothideomycetes</taxon>
        <taxon>Pleosporomycetidae</taxon>
        <taxon>Pleosporales</taxon>
        <taxon>Pleosporineae</taxon>
        <taxon>Cucurbitariaceae</taxon>
        <taxon>Cucurbitaria</taxon>
    </lineage>
</organism>
<sequence>MSKDWTHVFAPGVSQASITFTNMQLEDRIVGEIHNRCPFSVFVRQAIAATSSGDGAQCENGPSESPEVELLPVLMWQTPHSARMDQCGHSIKVPRNGGDANVYQVEYSISGIISAQKMAPRFKTSRDGLVQG</sequence>
<accession>A0A9P4GUR1</accession>
<proteinExistence type="predicted"/>
<reference evidence="1" key="1">
    <citation type="submission" date="2020-01" db="EMBL/GenBank/DDBJ databases">
        <authorList>
            <consortium name="DOE Joint Genome Institute"/>
            <person name="Haridas S."/>
            <person name="Albert R."/>
            <person name="Binder M."/>
            <person name="Bloem J."/>
            <person name="Labutti K."/>
            <person name="Salamov A."/>
            <person name="Andreopoulos B."/>
            <person name="Baker S.E."/>
            <person name="Barry K."/>
            <person name="Bills G."/>
            <person name="Bluhm B.H."/>
            <person name="Cannon C."/>
            <person name="Castanera R."/>
            <person name="Culley D.E."/>
            <person name="Daum C."/>
            <person name="Ezra D."/>
            <person name="Gonzalez J.B."/>
            <person name="Henrissat B."/>
            <person name="Kuo A."/>
            <person name="Liang C."/>
            <person name="Lipzen A."/>
            <person name="Lutzoni F."/>
            <person name="Magnuson J."/>
            <person name="Mondo S."/>
            <person name="Nolan M."/>
            <person name="Ohm R."/>
            <person name="Pangilinan J."/>
            <person name="Park H.-J."/>
            <person name="Ramirez L."/>
            <person name="Alfaro M."/>
            <person name="Sun H."/>
            <person name="Tritt A."/>
            <person name="Yoshinaga Y."/>
            <person name="Zwiers L.-H."/>
            <person name="Turgeon B.G."/>
            <person name="Goodwin S.B."/>
            <person name="Spatafora J.W."/>
            <person name="Crous P.W."/>
            <person name="Grigoriev I.V."/>
        </authorList>
    </citation>
    <scope>NUCLEOTIDE SEQUENCE</scope>
    <source>
        <strain evidence="1">CBS 394.84</strain>
    </source>
</reference>